<dbReference type="PANTHER" id="PTHR19328">
    <property type="entry name" value="HEDGEHOG-INTERACTING PROTEIN"/>
    <property type="match status" value="1"/>
</dbReference>
<evidence type="ECO:0000313" key="2">
    <source>
        <dbReference type="EMBL" id="MBF0597309.1"/>
    </source>
</evidence>
<keyword evidence="3" id="KW-1185">Reference proteome</keyword>
<reference evidence="2" key="1">
    <citation type="submission" date="2020-10" db="EMBL/GenBank/DDBJ databases">
        <authorList>
            <person name="Lu T."/>
            <person name="Wang Q."/>
            <person name="Han X."/>
        </authorList>
    </citation>
    <scope>NUCLEOTIDE SEQUENCE</scope>
    <source>
        <strain evidence="2">WQ 117</strain>
    </source>
</reference>
<evidence type="ECO:0000313" key="3">
    <source>
        <dbReference type="Proteomes" id="UP000608754"/>
    </source>
</evidence>
<dbReference type="PROSITE" id="PS51257">
    <property type="entry name" value="PROKAR_LIPOPROTEIN"/>
    <property type="match status" value="1"/>
</dbReference>
<dbReference type="InterPro" id="IPR012938">
    <property type="entry name" value="Glc/Sorbosone_DH"/>
</dbReference>
<dbReference type="SUPFAM" id="SSF50952">
    <property type="entry name" value="Soluble quinoprotein glucose dehydrogenase"/>
    <property type="match status" value="1"/>
</dbReference>
<dbReference type="AlphaFoldDB" id="A0A8J7FPZ9"/>
<sequence>MKNIATLTLSVAFLFSCTNNSKSTTEKDSTINDSIAKETEAANTEYKPAFDGQTRANYIKTKSAYEVLVVNESLGLPWAIVNLPDGKLLMTEKSGYMMIVDLQKPYEIKKVTGLPKVNQYNQGGLLDVILDPNFDSNRTIYWTFSEPATDGSKNDQTSIAKGKLSLDETKVENVQIIYRTFPSHDSGLHYGSRLVFDKEGYLYASFGERSDDEMRKYAQDLKSPLGKIIKITTDGKAAPGNPFMDNKDALPEIYSLGHRSPQSLAFNDKGELWEVEHGPRGGDELNLIQPGKNYGWPTITYGIEYAGGKISDGATKHQGLEQPNYYWDPVIAPSGAEFYTGSIEEWKGNLFVGGMIKQALVRLVIEGNKVVGEEHILLDQKDRIRDMVTGKDGHLYAVGDNGKLYRIAKK</sequence>
<dbReference type="PANTHER" id="PTHR19328:SF75">
    <property type="entry name" value="ALDOSE SUGAR DEHYDROGENASE YLII"/>
    <property type="match status" value="1"/>
</dbReference>
<organism evidence="2 3">
    <name type="scientific">Faecalibacter rhinopitheci</name>
    <dbReference type="NCBI Taxonomy" id="2779678"/>
    <lineage>
        <taxon>Bacteria</taxon>
        <taxon>Pseudomonadati</taxon>
        <taxon>Bacteroidota</taxon>
        <taxon>Flavobacteriia</taxon>
        <taxon>Flavobacteriales</taxon>
        <taxon>Weeksellaceae</taxon>
        <taxon>Faecalibacter</taxon>
    </lineage>
</organism>
<name>A0A8J7FPZ9_9FLAO</name>
<dbReference type="EMBL" id="JADGIK010000004">
    <property type="protein sequence ID" value="MBF0597309.1"/>
    <property type="molecule type" value="Genomic_DNA"/>
</dbReference>
<dbReference type="Proteomes" id="UP000608754">
    <property type="component" value="Unassembled WGS sequence"/>
</dbReference>
<proteinExistence type="predicted"/>
<dbReference type="InterPro" id="IPR011042">
    <property type="entry name" value="6-blade_b-propeller_TolB-like"/>
</dbReference>
<feature type="domain" description="Glucose/Sorbosone dehydrogenase" evidence="1">
    <location>
        <begin position="76"/>
        <end position="406"/>
    </location>
</feature>
<gene>
    <name evidence="2" type="ORF">IM532_07595</name>
</gene>
<comment type="caution">
    <text evidence="2">The sequence shown here is derived from an EMBL/GenBank/DDBJ whole genome shotgun (WGS) entry which is preliminary data.</text>
</comment>
<dbReference type="Gene3D" id="2.120.10.30">
    <property type="entry name" value="TolB, C-terminal domain"/>
    <property type="match status" value="1"/>
</dbReference>
<accession>A0A8J7FPZ9</accession>
<evidence type="ECO:0000259" key="1">
    <source>
        <dbReference type="Pfam" id="PF07995"/>
    </source>
</evidence>
<protein>
    <submittedName>
        <fullName evidence="2">PQQ-dependent sugar dehydrogenase</fullName>
    </submittedName>
</protein>
<dbReference type="Pfam" id="PF07995">
    <property type="entry name" value="GSDH"/>
    <property type="match status" value="1"/>
</dbReference>
<dbReference type="InterPro" id="IPR011041">
    <property type="entry name" value="Quinoprot_gluc/sorb_DH_b-prop"/>
</dbReference>